<organism evidence="4 5">
    <name type="scientific">Nonomuraea africana</name>
    <dbReference type="NCBI Taxonomy" id="46171"/>
    <lineage>
        <taxon>Bacteria</taxon>
        <taxon>Bacillati</taxon>
        <taxon>Actinomycetota</taxon>
        <taxon>Actinomycetes</taxon>
        <taxon>Streptosporangiales</taxon>
        <taxon>Streptosporangiaceae</taxon>
        <taxon>Nonomuraea</taxon>
    </lineage>
</organism>
<evidence type="ECO:0000256" key="2">
    <source>
        <dbReference type="SAM" id="MobiDB-lite"/>
    </source>
</evidence>
<keyword evidence="3" id="KW-1133">Transmembrane helix</keyword>
<proteinExistence type="predicted"/>
<evidence type="ECO:0008006" key="6">
    <source>
        <dbReference type="Google" id="ProtNLM"/>
    </source>
</evidence>
<dbReference type="EMBL" id="JADBEF010000002">
    <property type="protein sequence ID" value="MBE1566555.1"/>
    <property type="molecule type" value="Genomic_DNA"/>
</dbReference>
<feature type="region of interest" description="Disordered" evidence="2">
    <location>
        <begin position="498"/>
        <end position="551"/>
    </location>
</feature>
<feature type="region of interest" description="Disordered" evidence="2">
    <location>
        <begin position="420"/>
        <end position="440"/>
    </location>
</feature>
<comment type="caution">
    <text evidence="4">The sequence shown here is derived from an EMBL/GenBank/DDBJ whole genome shotgun (WGS) entry which is preliminary data.</text>
</comment>
<dbReference type="Proteomes" id="UP000661607">
    <property type="component" value="Unassembled WGS sequence"/>
</dbReference>
<evidence type="ECO:0000256" key="3">
    <source>
        <dbReference type="SAM" id="Phobius"/>
    </source>
</evidence>
<feature type="transmembrane region" description="Helical" evidence="3">
    <location>
        <begin position="1068"/>
        <end position="1089"/>
    </location>
</feature>
<protein>
    <recommendedName>
        <fullName evidence="6">Tape measure protein</fullName>
    </recommendedName>
</protein>
<feature type="compositionally biased region" description="Basic and acidic residues" evidence="2">
    <location>
        <begin position="519"/>
        <end position="534"/>
    </location>
</feature>
<feature type="region of interest" description="Disordered" evidence="2">
    <location>
        <begin position="1517"/>
        <end position="1551"/>
    </location>
</feature>
<keyword evidence="3" id="KW-0812">Transmembrane</keyword>
<gene>
    <name evidence="4" type="ORF">H4W81_009427</name>
</gene>
<evidence type="ECO:0000256" key="1">
    <source>
        <dbReference type="SAM" id="Coils"/>
    </source>
</evidence>
<feature type="compositionally biased region" description="Basic and acidic residues" evidence="2">
    <location>
        <begin position="498"/>
        <end position="507"/>
    </location>
</feature>
<feature type="coiled-coil region" evidence="1">
    <location>
        <begin position="254"/>
        <end position="309"/>
    </location>
</feature>
<keyword evidence="3" id="KW-0472">Membrane</keyword>
<evidence type="ECO:0000313" key="4">
    <source>
        <dbReference type="EMBL" id="MBE1566555.1"/>
    </source>
</evidence>
<evidence type="ECO:0000313" key="5">
    <source>
        <dbReference type="Proteomes" id="UP000661607"/>
    </source>
</evidence>
<accession>A0ABR9KX05</accession>
<sequence>MDELGEGIDGGRIDIKVVADLSEVTEARLQREVDRRTRAVKAKLQAEIDARRVQAEASAAARVAERETQVRLRATVDRAGLRRDLDDVGRGDVRVRVTAEVDRGRLRDDMDAAARDAAATVSVGADTRPADDEVDRFRGEQQDQPIRLPFQIDMPDMSRVGDVLAKLAIAPAVAAGVGFLVGTVGQLTGGLFALVAAAGQAGGALAVLPAAAGVAAQGLAGLMVGLTGVGTALGALSQADQAAGASAGSAAAAREAAAARVEQAAERIKQAERRVRDTREATVDANRAVRDAEERVRQAVESVQEARENSGRVAQAVSDAAARSSQRIADAERSYATAVKASQRAQEGLNEARRAAKERLEDLALAVKGGALDEESAQIGIERAKERLQKVMADPFASDLDKREADLAFRQALQRLDEVKERNGDLKEEKADADARGVEGSKEVQAAQEQLAAAQERILDAERAIGEARKEAARQAEDGARRIEAADEAIIEAKRRVRDAEEALERSRRSRRNAGEAAQDARAELEKAKKEQAAAKKAAAQPVSGGGGGGRDPVAEALAKLTPSMRAFVLYLHTQVRPALTRIREDTQEALAPGLQAGVRAAMPVLATLRGNLAITGSTLGDIAEEFGEFFGGKAFNADLTQIMGRNNQALGLFGKAGVSAFKGLTDVFVVLSPFVVKFADLVADGADRFADLMGANRESGAMEDFFERAWESASKLWRIVKNVASGLLSLGKAAAPSGGTLLEDLAQGAEQFAKWAADPATQEKARAFFDGLIPVMRELGGLLKDLGGLAKTFTLGLDPGTLEAVLGVLRWIVQALEGLAGTEVGAALLTIVGPLAALLLIVAKFAGLGNAIKLLGLAAKGIGLLAKAPLGAIKAGMGAADFVGGLGGQGRTGKDGEKTGASKAGAAVAGTAAALAEGFGSKLKGVLSKINLSGAFQKINPASLIGTVTSKINPTSWFSKINPSSLVSPGKGAAGAGAKVGGAVAAGAGAVADFAKDGGAKVAQYGKAAATAAADVGKLALAYGSVALQAGAAQTKQLLAATAAGVVKVATAAWTGVQWLLNAALNANPIGIIVLAIAALVAGAIWAYNNIEWFRNGVDAAWKAISTAVQWAWNSVIKPALTALWGYIKNTLWPVLQQFWTALIKPTWENISKAIKAAWDGVIKPALSALWGFIKNTLGPAMAWLWNNAIKPAWDGISKAIDFAWNKLIKPGLSAFWTFITKTLPDGFKSGVAFIGKIWDGLKEIAKAPIKFVVETIYNNGIRAAWNWIAKKVGLGELPKVSLGFARGGIVPGGSYGVLPGYAPGRDTMLAAVSPGEAWLRPEAARWLGAGWIGAVNDSARRGRLPRFEKGGTVKKGSGGDSWTEWFKKGAAYLAEKTLQPLKALAVSGAGTKTGWQQMVGRIPAGLIDGVISWLRANAPAPKAPSKGGGSKPRTAYAMGGIVPGGSYGVLPGYAPGRDTMLAAVSPGEAWLRPEAARWLGSGWIGAINDAARRGRLDHYANGGIVGTSSADLYRASRSASRARPADQQQAGSSSGSATVIINPQPGQDEISIGNQAARRLGALIR</sequence>
<keyword evidence="1" id="KW-0175">Coiled coil</keyword>
<feature type="compositionally biased region" description="Low complexity" evidence="2">
    <location>
        <begin position="1517"/>
        <end position="1539"/>
    </location>
</feature>
<name>A0ABR9KX05_9ACTN</name>
<dbReference type="RefSeq" id="WP_192781556.1">
    <property type="nucleotide sequence ID" value="NZ_BAAASY010000032.1"/>
</dbReference>
<reference evidence="4 5" key="1">
    <citation type="submission" date="2020-10" db="EMBL/GenBank/DDBJ databases">
        <title>Sequencing the genomes of 1000 actinobacteria strains.</title>
        <authorList>
            <person name="Klenk H.-P."/>
        </authorList>
    </citation>
    <scope>NUCLEOTIDE SEQUENCE [LARGE SCALE GENOMIC DNA]</scope>
    <source>
        <strain evidence="4 5">DSM 43748</strain>
    </source>
</reference>
<keyword evidence="5" id="KW-1185">Reference proteome</keyword>
<feature type="transmembrane region" description="Helical" evidence="3">
    <location>
        <begin position="163"/>
        <end position="185"/>
    </location>
</feature>
<feature type="transmembrane region" description="Helical" evidence="3">
    <location>
        <begin position="825"/>
        <end position="844"/>
    </location>
</feature>